<protein>
    <submittedName>
        <fullName evidence="1">Uncharacterized protein</fullName>
    </submittedName>
</protein>
<dbReference type="Proteomes" id="UP001140096">
    <property type="component" value="Unassembled WGS sequence"/>
</dbReference>
<dbReference type="EMBL" id="JANBUP010002544">
    <property type="protein sequence ID" value="KAJ2799922.1"/>
    <property type="molecule type" value="Genomic_DNA"/>
</dbReference>
<comment type="caution">
    <text evidence="1">The sequence shown here is derived from an EMBL/GenBank/DDBJ whole genome shotgun (WGS) entry which is preliminary data.</text>
</comment>
<name>A0ACC1L373_9FUNG</name>
<organism evidence="1 2">
    <name type="scientific">Coemansia furcata</name>
    <dbReference type="NCBI Taxonomy" id="417177"/>
    <lineage>
        <taxon>Eukaryota</taxon>
        <taxon>Fungi</taxon>
        <taxon>Fungi incertae sedis</taxon>
        <taxon>Zoopagomycota</taxon>
        <taxon>Kickxellomycotina</taxon>
        <taxon>Kickxellomycetes</taxon>
        <taxon>Kickxellales</taxon>
        <taxon>Kickxellaceae</taxon>
        <taxon>Coemansia</taxon>
    </lineage>
</organism>
<proteinExistence type="predicted"/>
<accession>A0ACC1L373</accession>
<sequence length="409" mass="43935">MTLHGHLSDAGDDAGCTLDASELVVDEQEAVTTASSSTHKKKATQKRSTRRVKLKPVGKDGSVATVGRSGRSDTQHLVSNNFYKLKMKGGRRGPQSADERRTALYKRMIGKKSGGVAGAVPGTLANDNDRGSLLGMDDIYEGGEAGGSDGVYGEEGSDRAVMRKDETTTQPEHSNPSEVFLPSQRGRSGNMAIDLRKVLTNTWGFHEFKPGQVSAIRRVLEAKSTLLLLATGAGKSLVYQLPSLVLSSVYSGLTLVVTPLIALMRDQMRHLPDGLQAICMSIESASKDSYNDAASRLLSGQIQLLFVSPERLQSPRFQALMAMEGMPPIQIAVVDEAHCASEWSHNFRPAYLQLPGLLRGLGVCCVLAMTGTATAALSDRLCEMFSIDSSEGVVRGDVIRDNIALSVIR</sequence>
<keyword evidence="2" id="KW-1185">Reference proteome</keyword>
<reference evidence="1" key="1">
    <citation type="submission" date="2022-07" db="EMBL/GenBank/DDBJ databases">
        <title>Phylogenomic reconstructions and comparative analyses of Kickxellomycotina fungi.</title>
        <authorList>
            <person name="Reynolds N.K."/>
            <person name="Stajich J.E."/>
            <person name="Barry K."/>
            <person name="Grigoriev I.V."/>
            <person name="Crous P."/>
            <person name="Smith M.E."/>
        </authorList>
    </citation>
    <scope>NUCLEOTIDE SEQUENCE</scope>
    <source>
        <strain evidence="1">CBS 102833</strain>
    </source>
</reference>
<evidence type="ECO:0000313" key="1">
    <source>
        <dbReference type="EMBL" id="KAJ2799922.1"/>
    </source>
</evidence>
<gene>
    <name evidence="1" type="ORF">H4S07_005306</name>
</gene>
<feature type="non-terminal residue" evidence="1">
    <location>
        <position position="409"/>
    </location>
</feature>
<evidence type="ECO:0000313" key="2">
    <source>
        <dbReference type="Proteomes" id="UP001140096"/>
    </source>
</evidence>